<reference evidence="1" key="1">
    <citation type="submission" date="2015-05" db="UniProtKB">
        <authorList>
            <consortium name="EnsemblMetazoa"/>
        </authorList>
    </citation>
    <scope>IDENTIFICATION</scope>
</reference>
<name>T1HG11_RHOPR</name>
<protein>
    <submittedName>
        <fullName evidence="1">Uncharacterized protein</fullName>
    </submittedName>
</protein>
<evidence type="ECO:0000313" key="1">
    <source>
        <dbReference type="EnsemblMetazoa" id="RPRC002983-PA"/>
    </source>
</evidence>
<dbReference type="HOGENOM" id="CLU_1356158_0_0_1"/>
<dbReference type="EnsemblMetazoa" id="RPRC002983-RA">
    <property type="protein sequence ID" value="RPRC002983-PA"/>
    <property type="gene ID" value="RPRC002983"/>
</dbReference>
<accession>T1HG11</accession>
<sequence length="202" mass="23775">MSASCINTDVRMNLSLDDIIDLERRKNERIRQANIAALTRQNGEQSDNDIMQIDVEHLYDNNDDEDEDEEVEVPPSDIEIKIKNEPEENNITDSENKIWTHRTIPLKSRMNANYNNYKNIKQTQRGRNQIRKAQRNLNISGSIYANRNAHHRRRRPFIPHQKTQNQRKYVSVVCEVFIKLETLVAKTCLKSTLKTFIHFQSL</sequence>
<dbReference type="EMBL" id="ACPB03014676">
    <property type="status" value="NOT_ANNOTATED_CDS"/>
    <property type="molecule type" value="Genomic_DNA"/>
</dbReference>
<proteinExistence type="predicted"/>
<organism evidence="1 2">
    <name type="scientific">Rhodnius prolixus</name>
    <name type="common">Triatomid bug</name>
    <dbReference type="NCBI Taxonomy" id="13249"/>
    <lineage>
        <taxon>Eukaryota</taxon>
        <taxon>Metazoa</taxon>
        <taxon>Ecdysozoa</taxon>
        <taxon>Arthropoda</taxon>
        <taxon>Hexapoda</taxon>
        <taxon>Insecta</taxon>
        <taxon>Pterygota</taxon>
        <taxon>Neoptera</taxon>
        <taxon>Paraneoptera</taxon>
        <taxon>Hemiptera</taxon>
        <taxon>Heteroptera</taxon>
        <taxon>Panheteroptera</taxon>
        <taxon>Cimicomorpha</taxon>
        <taxon>Reduviidae</taxon>
        <taxon>Triatominae</taxon>
        <taxon>Rhodnius</taxon>
    </lineage>
</organism>
<dbReference type="InParanoid" id="T1HG11"/>
<keyword evidence="2" id="KW-1185">Reference proteome</keyword>
<evidence type="ECO:0000313" key="2">
    <source>
        <dbReference type="Proteomes" id="UP000015103"/>
    </source>
</evidence>
<dbReference type="Proteomes" id="UP000015103">
    <property type="component" value="Unassembled WGS sequence"/>
</dbReference>
<dbReference type="VEuPathDB" id="VectorBase:RPRC002983"/>
<dbReference type="AlphaFoldDB" id="T1HG11"/>